<evidence type="ECO:0000259" key="5">
    <source>
        <dbReference type="Pfam" id="PF03787"/>
    </source>
</evidence>
<keyword evidence="3" id="KW-0694">RNA-binding</keyword>
<dbReference type="AlphaFoldDB" id="A0A2K9EA98"/>
<evidence type="ECO:0000256" key="3">
    <source>
        <dbReference type="ARBA" id="ARBA00022884"/>
    </source>
</evidence>
<evidence type="ECO:0000313" key="6">
    <source>
        <dbReference type="EMBL" id="AUG58636.1"/>
    </source>
</evidence>
<accession>A0A2K9EA98</accession>
<dbReference type="Pfam" id="PF03787">
    <property type="entry name" value="RAMPs"/>
    <property type="match status" value="1"/>
</dbReference>
<dbReference type="GO" id="GO:0003723">
    <property type="term" value="F:RNA binding"/>
    <property type="evidence" value="ECO:0007669"/>
    <property type="project" value="UniProtKB-KW"/>
</dbReference>
<dbReference type="EMBL" id="CP025197">
    <property type="protein sequence ID" value="AUG58636.1"/>
    <property type="molecule type" value="Genomic_DNA"/>
</dbReference>
<reference evidence="6 7" key="1">
    <citation type="submission" date="2017-12" db="EMBL/GenBank/DDBJ databases">
        <title>Complete genome sequence of Herbivorax saccincola GGR1, a novel Cellulosome-producing hydrolytic bacterium in a thermophilic biogas plant, established by Illumina and Nanopore MinION sequencing.</title>
        <authorList>
            <person name="Pechtl A."/>
            <person name="Ruckert C."/>
            <person name="Koeck D.E."/>
            <person name="Maus I."/>
            <person name="Winkler A."/>
            <person name="Kalinowski J."/>
            <person name="Puhler A."/>
            <person name="Schwarz W.W."/>
            <person name="Zverlov V.V."/>
            <person name="Schluter A."/>
            <person name="Liebl W."/>
        </authorList>
    </citation>
    <scope>NUCLEOTIDE SEQUENCE [LARGE SCALE GENOMIC DNA]</scope>
    <source>
        <strain evidence="7">SR1</strain>
    </source>
</reference>
<organism evidence="6 7">
    <name type="scientific">Acetivibrio saccincola</name>
    <dbReference type="NCBI Taxonomy" id="1677857"/>
    <lineage>
        <taxon>Bacteria</taxon>
        <taxon>Bacillati</taxon>
        <taxon>Bacillota</taxon>
        <taxon>Clostridia</taxon>
        <taxon>Eubacteriales</taxon>
        <taxon>Oscillospiraceae</taxon>
        <taxon>Acetivibrio</taxon>
    </lineage>
</organism>
<protein>
    <recommendedName>
        <fullName evidence="2">CRISPR system Cms protein Csm4</fullName>
    </recommendedName>
</protein>
<dbReference type="InterPro" id="IPR005537">
    <property type="entry name" value="RAMP_III_fam"/>
</dbReference>
<evidence type="ECO:0000256" key="2">
    <source>
        <dbReference type="ARBA" id="ARBA00016109"/>
    </source>
</evidence>
<evidence type="ECO:0000313" key="7">
    <source>
        <dbReference type="Proteomes" id="UP000233534"/>
    </source>
</evidence>
<dbReference type="Proteomes" id="UP000233534">
    <property type="component" value="Chromosome"/>
</dbReference>
<sequence>MKLYRIGIKMLSGSRTPMHSDTLFGSICWAVLYLEGEDRLKLLLQNCKENKPAFIFSNGFPRGFLPRPAGGNYTTGFSETSSKSEIMDYMKTAKKIKKISYIPLDDIQKIILGEKIPLYSCEQPEEASIHWTTHNTIDRKTGTSLEGGLFRELYRWDGDLDVYVMAEEEWQPLLVRCLELISFWGYGGGASRGRGAFEIEEICEAGFKTPEDPNAYMTLSRCIPTPEMPVPCQYRLDVKYGRFGQDRGRVGYPLKKPVLMLEPGAIFWGKPPECGWCGTMAGELSDEYSDALQCGLSIILPCKIEPPEWGA</sequence>
<dbReference type="NCBIfam" id="TIGR01903">
    <property type="entry name" value="cas5_csm4"/>
    <property type="match status" value="1"/>
</dbReference>
<proteinExistence type="inferred from homology"/>
<dbReference type="KEGG" id="hsc:HVS_13865"/>
<dbReference type="InterPro" id="IPR005510">
    <property type="entry name" value="Csm4"/>
</dbReference>
<name>A0A2K9EA98_9FIRM</name>
<comment type="similarity">
    <text evidence="1">Belongs to the CRISPR-associated Csm4 family.</text>
</comment>
<dbReference type="GO" id="GO:0051607">
    <property type="term" value="P:defense response to virus"/>
    <property type="evidence" value="ECO:0007669"/>
    <property type="project" value="UniProtKB-KW"/>
</dbReference>
<evidence type="ECO:0000256" key="4">
    <source>
        <dbReference type="ARBA" id="ARBA00023118"/>
    </source>
</evidence>
<keyword evidence="7" id="KW-1185">Reference proteome</keyword>
<feature type="domain" description="CRISPR type III-associated protein" evidence="5">
    <location>
        <begin position="15"/>
        <end position="198"/>
    </location>
</feature>
<gene>
    <name evidence="6" type="ORF">HVS_13865</name>
</gene>
<keyword evidence="4" id="KW-0051">Antiviral defense</keyword>
<evidence type="ECO:0000256" key="1">
    <source>
        <dbReference type="ARBA" id="ARBA00005772"/>
    </source>
</evidence>